<dbReference type="EMBL" id="PSQE01000009">
    <property type="protein sequence ID" value="RHN38499.1"/>
    <property type="molecule type" value="Genomic_DNA"/>
</dbReference>
<evidence type="ECO:0000313" key="1">
    <source>
        <dbReference type="EMBL" id="RHN38499.1"/>
    </source>
</evidence>
<comment type="caution">
    <text evidence="1">The sequence shown here is derived from an EMBL/GenBank/DDBJ whole genome shotgun (WGS) entry which is preliminary data.</text>
</comment>
<accession>A0A396G9F9</accession>
<proteinExistence type="predicted"/>
<organism evidence="1 2">
    <name type="scientific">Medicago truncatula</name>
    <name type="common">Barrel medic</name>
    <name type="synonym">Medicago tribuloides</name>
    <dbReference type="NCBI Taxonomy" id="3880"/>
    <lineage>
        <taxon>Eukaryota</taxon>
        <taxon>Viridiplantae</taxon>
        <taxon>Streptophyta</taxon>
        <taxon>Embryophyta</taxon>
        <taxon>Tracheophyta</taxon>
        <taxon>Spermatophyta</taxon>
        <taxon>Magnoliopsida</taxon>
        <taxon>eudicotyledons</taxon>
        <taxon>Gunneridae</taxon>
        <taxon>Pentapetalae</taxon>
        <taxon>rosids</taxon>
        <taxon>fabids</taxon>
        <taxon>Fabales</taxon>
        <taxon>Fabaceae</taxon>
        <taxon>Papilionoideae</taxon>
        <taxon>50 kb inversion clade</taxon>
        <taxon>NPAAA clade</taxon>
        <taxon>Hologalegina</taxon>
        <taxon>IRL clade</taxon>
        <taxon>Trifolieae</taxon>
        <taxon>Medicago</taxon>
    </lineage>
</organism>
<name>A0A396G9F9_MEDTR</name>
<dbReference type="Proteomes" id="UP000265566">
    <property type="component" value="Unassembled WGS sequence"/>
</dbReference>
<evidence type="ECO:0000313" key="2">
    <source>
        <dbReference type="Proteomes" id="UP000265566"/>
    </source>
</evidence>
<protein>
    <submittedName>
        <fullName evidence="1">Uncharacterized protein</fullName>
    </submittedName>
</protein>
<gene>
    <name evidence="1" type="ORF">MtrunA17_Chr0c01g0489121</name>
</gene>
<reference evidence="2" key="1">
    <citation type="journal article" date="2018" name="Nat. Plants">
        <title>Whole-genome landscape of Medicago truncatula symbiotic genes.</title>
        <authorList>
            <person name="Pecrix Y."/>
            <person name="Staton S.E."/>
            <person name="Sallet E."/>
            <person name="Lelandais-Briere C."/>
            <person name="Moreau S."/>
            <person name="Carrere S."/>
            <person name="Blein T."/>
            <person name="Jardinaud M.F."/>
            <person name="Latrasse D."/>
            <person name="Zouine M."/>
            <person name="Zahm M."/>
            <person name="Kreplak J."/>
            <person name="Mayjonade B."/>
            <person name="Satge C."/>
            <person name="Perez M."/>
            <person name="Cauet S."/>
            <person name="Marande W."/>
            <person name="Chantry-Darmon C."/>
            <person name="Lopez-Roques C."/>
            <person name="Bouchez O."/>
            <person name="Berard A."/>
            <person name="Debelle F."/>
            <person name="Munos S."/>
            <person name="Bendahmane A."/>
            <person name="Berges H."/>
            <person name="Niebel A."/>
            <person name="Buitink J."/>
            <person name="Frugier F."/>
            <person name="Benhamed M."/>
            <person name="Crespi M."/>
            <person name="Gouzy J."/>
            <person name="Gamas P."/>
        </authorList>
    </citation>
    <scope>NUCLEOTIDE SEQUENCE [LARGE SCALE GENOMIC DNA]</scope>
    <source>
        <strain evidence="2">cv. Jemalong A17</strain>
    </source>
</reference>
<sequence>MYGGAASVASKKPVHVPSRKNLCPCNVVGRLAFAYAVQVNKHSRTRGHVSGSVDVCVCWLNALALNGLHMILIIFHC</sequence>
<dbReference type="AlphaFoldDB" id="A0A396G9F9"/>
<dbReference type="Gramene" id="rna50608">
    <property type="protein sequence ID" value="RHN38499.1"/>
    <property type="gene ID" value="gene50608"/>
</dbReference>